<comment type="caution">
    <text evidence="2">The sequence shown here is derived from an EMBL/GenBank/DDBJ whole genome shotgun (WGS) entry which is preliminary data.</text>
</comment>
<protein>
    <submittedName>
        <fullName evidence="2">Doxx family protein</fullName>
    </submittedName>
</protein>
<dbReference type="EMBL" id="JAELVQ010000023">
    <property type="protein sequence ID" value="MBJ6369314.1"/>
    <property type="molecule type" value="Genomic_DNA"/>
</dbReference>
<keyword evidence="3" id="KW-1185">Reference proteome</keyword>
<name>A0A8J7J6F9_9FLAO</name>
<feature type="transmembrane region" description="Helical" evidence="1">
    <location>
        <begin position="112"/>
        <end position="133"/>
    </location>
</feature>
<feature type="transmembrane region" description="Helical" evidence="1">
    <location>
        <begin position="82"/>
        <end position="100"/>
    </location>
</feature>
<dbReference type="Proteomes" id="UP000610931">
    <property type="component" value="Unassembled WGS sequence"/>
</dbReference>
<reference evidence="2" key="1">
    <citation type="submission" date="2020-12" db="EMBL/GenBank/DDBJ databases">
        <title>Snuella sp. nov., isolated from sediment in Incheon.</title>
        <authorList>
            <person name="Kim W."/>
        </authorList>
    </citation>
    <scope>NUCLEOTIDE SEQUENCE</scope>
    <source>
        <strain evidence="2">CAU 1569</strain>
    </source>
</reference>
<dbReference type="AlphaFoldDB" id="A0A8J7J6F9"/>
<keyword evidence="1" id="KW-1133">Transmembrane helix</keyword>
<evidence type="ECO:0000313" key="3">
    <source>
        <dbReference type="Proteomes" id="UP000610931"/>
    </source>
</evidence>
<evidence type="ECO:0000256" key="1">
    <source>
        <dbReference type="SAM" id="Phobius"/>
    </source>
</evidence>
<keyword evidence="1" id="KW-0812">Transmembrane</keyword>
<accession>A0A8J7J6F9</accession>
<evidence type="ECO:0000313" key="2">
    <source>
        <dbReference type="EMBL" id="MBJ6369314.1"/>
    </source>
</evidence>
<feature type="transmembrane region" description="Helical" evidence="1">
    <location>
        <begin position="12"/>
        <end position="31"/>
    </location>
</feature>
<sequence length="143" mass="16282">MTRFISHINKYRLLSISIGIIYLWFGALKFFPELSPADALAKQTITFLTVGFLPEKVSILMLALIEVTIGAFLICNFQIKKVVIAAILHLMFTFIPVLFFPETSFAKAPFVLTLVGQYIIKNIVIISALLFIYPLEEYKREAF</sequence>
<proteinExistence type="predicted"/>
<keyword evidence="1" id="KW-0472">Membrane</keyword>
<dbReference type="RefSeq" id="WP_199116303.1">
    <property type="nucleotide sequence ID" value="NZ_JAELVQ010000023.1"/>
</dbReference>
<feature type="transmembrane region" description="Helical" evidence="1">
    <location>
        <begin position="57"/>
        <end position="75"/>
    </location>
</feature>
<gene>
    <name evidence="2" type="ORF">JF259_14560</name>
</gene>
<organism evidence="2 3">
    <name type="scientific">Snuella sedimenti</name>
    <dbReference type="NCBI Taxonomy" id="2798802"/>
    <lineage>
        <taxon>Bacteria</taxon>
        <taxon>Pseudomonadati</taxon>
        <taxon>Bacteroidota</taxon>
        <taxon>Flavobacteriia</taxon>
        <taxon>Flavobacteriales</taxon>
        <taxon>Flavobacteriaceae</taxon>
        <taxon>Snuella</taxon>
    </lineage>
</organism>